<name>A0A5N6YY75_9EURO</name>
<dbReference type="InterPro" id="IPR013268">
    <property type="entry name" value="UTP16"/>
</dbReference>
<organism evidence="2 3">
    <name type="scientific">Aspergillus coremiiformis</name>
    <dbReference type="NCBI Taxonomy" id="138285"/>
    <lineage>
        <taxon>Eukaryota</taxon>
        <taxon>Fungi</taxon>
        <taxon>Dikarya</taxon>
        <taxon>Ascomycota</taxon>
        <taxon>Pezizomycotina</taxon>
        <taxon>Eurotiomycetes</taxon>
        <taxon>Eurotiomycetidae</taxon>
        <taxon>Eurotiales</taxon>
        <taxon>Aspergillaceae</taxon>
        <taxon>Aspergillus</taxon>
        <taxon>Aspergillus subgen. Circumdati</taxon>
    </lineage>
</organism>
<feature type="compositionally biased region" description="Basic residues" evidence="1">
    <location>
        <begin position="214"/>
        <end position="223"/>
    </location>
</feature>
<dbReference type="OrthoDB" id="5423707at2759"/>
<dbReference type="GO" id="GO:0030515">
    <property type="term" value="F:snoRNA binding"/>
    <property type="evidence" value="ECO:0007669"/>
    <property type="project" value="InterPro"/>
</dbReference>
<feature type="compositionally biased region" description="Basic residues" evidence="1">
    <location>
        <begin position="37"/>
        <end position="50"/>
    </location>
</feature>
<dbReference type="AlphaFoldDB" id="A0A5N6YY75"/>
<dbReference type="Proteomes" id="UP000327118">
    <property type="component" value="Unassembled WGS sequence"/>
</dbReference>
<feature type="compositionally biased region" description="Polar residues" evidence="1">
    <location>
        <begin position="232"/>
        <end position="243"/>
    </location>
</feature>
<accession>A0A5N6YY75</accession>
<gene>
    <name evidence="2" type="ORF">BDV28DRAFT_47412</name>
</gene>
<feature type="compositionally biased region" description="Polar residues" evidence="1">
    <location>
        <begin position="24"/>
        <end position="34"/>
    </location>
</feature>
<keyword evidence="3" id="KW-1185">Reference proteome</keyword>
<feature type="region of interest" description="Disordered" evidence="1">
    <location>
        <begin position="316"/>
        <end position="361"/>
    </location>
</feature>
<dbReference type="GO" id="GO:0006364">
    <property type="term" value="P:rRNA processing"/>
    <property type="evidence" value="ECO:0007669"/>
    <property type="project" value="InterPro"/>
</dbReference>
<evidence type="ECO:0000313" key="2">
    <source>
        <dbReference type="EMBL" id="KAE8350108.1"/>
    </source>
</evidence>
<feature type="compositionally biased region" description="Acidic residues" evidence="1">
    <location>
        <begin position="160"/>
        <end position="172"/>
    </location>
</feature>
<feature type="region of interest" description="Disordered" evidence="1">
    <location>
        <begin position="1"/>
        <end position="298"/>
    </location>
</feature>
<proteinExistence type="predicted"/>
<feature type="compositionally biased region" description="Acidic residues" evidence="1">
    <location>
        <begin position="137"/>
        <end position="152"/>
    </location>
</feature>
<evidence type="ECO:0000313" key="3">
    <source>
        <dbReference type="Proteomes" id="UP000327118"/>
    </source>
</evidence>
<feature type="compositionally biased region" description="Basic and acidic residues" evidence="1">
    <location>
        <begin position="183"/>
        <end position="213"/>
    </location>
</feature>
<sequence>MFSQIVTAAKGLFTRQDTDEAHSQKSPTTLSENNIARKPRMVTATRRRKISNTLPEEEPEINGQQEVNGKRKSGPAGSGKMETQRNKRRKRTSLEAAQENENGTPEEPSEDTKNTDSKKEEEKPAPGAKKHFRFDSEEPDVPLDIQVEETAETEQAKEDSNDDSSDDDDAPEVVDNSAQLSKIKSDAKKLEKARQIEEEFKRGKRRQLDELRKSQAKVSKKKDKPVDDLLSESTDTLQGSSTQDARRSALPALLPDDILNAAPVTRPPTPPAEGLKVTQKKPTKLRFLEKSEKRPKDVKMGDVTIRVLADISQKKAKTALPPRASKTGRNSRQIWLDRSRSTGHVNGLRRTAGGTSGFVRN</sequence>
<feature type="compositionally biased region" description="Basic and acidic residues" evidence="1">
    <location>
        <begin position="286"/>
        <end position="298"/>
    </location>
</feature>
<reference evidence="3" key="1">
    <citation type="submission" date="2019-04" db="EMBL/GenBank/DDBJ databases">
        <title>Friends and foes A comparative genomics studyof 23 Aspergillus species from section Flavi.</title>
        <authorList>
            <consortium name="DOE Joint Genome Institute"/>
            <person name="Kjaerbolling I."/>
            <person name="Vesth T."/>
            <person name="Frisvad J.C."/>
            <person name="Nybo J.L."/>
            <person name="Theobald S."/>
            <person name="Kildgaard S."/>
            <person name="Isbrandt T."/>
            <person name="Kuo A."/>
            <person name="Sato A."/>
            <person name="Lyhne E.K."/>
            <person name="Kogle M.E."/>
            <person name="Wiebenga A."/>
            <person name="Kun R.S."/>
            <person name="Lubbers R.J."/>
            <person name="Makela M.R."/>
            <person name="Barry K."/>
            <person name="Chovatia M."/>
            <person name="Clum A."/>
            <person name="Daum C."/>
            <person name="Haridas S."/>
            <person name="He G."/>
            <person name="LaButti K."/>
            <person name="Lipzen A."/>
            <person name="Mondo S."/>
            <person name="Riley R."/>
            <person name="Salamov A."/>
            <person name="Simmons B.A."/>
            <person name="Magnuson J.K."/>
            <person name="Henrissat B."/>
            <person name="Mortensen U.H."/>
            <person name="Larsen T.O."/>
            <person name="Devries R.P."/>
            <person name="Grigoriev I.V."/>
            <person name="Machida M."/>
            <person name="Baker S.E."/>
            <person name="Andersen M.R."/>
        </authorList>
    </citation>
    <scope>NUCLEOTIDE SEQUENCE [LARGE SCALE GENOMIC DNA]</scope>
    <source>
        <strain evidence="3">CBS 553.77</strain>
    </source>
</reference>
<dbReference type="Pfam" id="PF08297">
    <property type="entry name" value="U3_snoRNA_assoc"/>
    <property type="match status" value="1"/>
</dbReference>
<feature type="compositionally biased region" description="Basic and acidic residues" evidence="1">
    <location>
        <begin position="110"/>
        <end position="124"/>
    </location>
</feature>
<evidence type="ECO:0000256" key="1">
    <source>
        <dbReference type="SAM" id="MobiDB-lite"/>
    </source>
</evidence>
<dbReference type="EMBL" id="ML739248">
    <property type="protein sequence ID" value="KAE8350108.1"/>
    <property type="molecule type" value="Genomic_DNA"/>
</dbReference>
<protein>
    <submittedName>
        <fullName evidence="2">U3 snoRNA associated-domain-containing protein</fullName>
    </submittedName>
</protein>